<comment type="caution">
    <text evidence="7">The sequence shown here is derived from an EMBL/GenBank/DDBJ whole genome shotgun (WGS) entry which is preliminary data.</text>
</comment>
<dbReference type="GO" id="GO:0016758">
    <property type="term" value="F:hexosyltransferase activity"/>
    <property type="evidence" value="ECO:0007669"/>
    <property type="project" value="TreeGrafter"/>
</dbReference>
<feature type="region of interest" description="Disordered" evidence="4">
    <location>
        <begin position="1"/>
        <end position="122"/>
    </location>
</feature>
<dbReference type="AlphaFoldDB" id="A0A5S4V2S5"/>
<evidence type="ECO:0000256" key="4">
    <source>
        <dbReference type="SAM" id="MobiDB-lite"/>
    </source>
</evidence>
<dbReference type="Pfam" id="PF13579">
    <property type="entry name" value="Glyco_trans_4_4"/>
    <property type="match status" value="1"/>
</dbReference>
<sequence>MPRASAPTPSSPSTGSPGEPEASSARPRPTSCRSRRTAEAWRRPSRPGRSTRRRLPGPSRCRARSATGTSSWAARPGRWAGRPPPRHAPAVDAPSRSRAARSTCRPSRPASPGPLRSPTWGGRRSALIPGYRLLHSYGCPAGGQERKQAAPVRIAVVNNFFPPRPGGSSHLADHLAKRYAEQGHEVLVLTAAYGGAPADEERDGFRIRRVPSWTLPKTRFAANFDIGFTISPRAKRVVFDTLDAFAPDIVHQHGQFFDLTWLSGYWARRRRVPTLLSIHTRLESPLSRFNSMVYGLGDRWLVAPMMRLHRPTLVVMDKLMDEYIQKRYRRVIRGTVAIPVGVDPEKMRGGDGAVTRSSHDLGDRPVILSIGHVIPQRNRIALVKALPRILERHPEAVVLVVGGVYHDEFLHLADRMGVRHAVLAVGAQPQSTIPDYLAAASIEVHELEGEGFGTASLEGLASGVPIAAAIDADNFIGLELVDGRELYLVPFRDGTTSADPVALADTVNRVLEDPAGARAAVGGPARELIERHFTLERVAARHLEVLADLVGGTVPDRDARVDR</sequence>
<proteinExistence type="predicted"/>
<dbReference type="PANTHER" id="PTHR45947">
    <property type="entry name" value="SULFOQUINOVOSYL TRANSFERASE SQD2"/>
    <property type="match status" value="1"/>
</dbReference>
<evidence type="ECO:0000259" key="5">
    <source>
        <dbReference type="Pfam" id="PF00534"/>
    </source>
</evidence>
<feature type="compositionally biased region" description="Low complexity" evidence="4">
    <location>
        <begin position="1"/>
        <end position="32"/>
    </location>
</feature>
<dbReference type="InterPro" id="IPR001296">
    <property type="entry name" value="Glyco_trans_1"/>
</dbReference>
<dbReference type="Gene3D" id="3.40.50.2000">
    <property type="entry name" value="Glycogen Phosphorylase B"/>
    <property type="match status" value="2"/>
</dbReference>
<feature type="compositionally biased region" description="Low complexity" evidence="4">
    <location>
        <begin position="72"/>
        <end position="81"/>
    </location>
</feature>
<reference evidence="7 8" key="1">
    <citation type="submission" date="2019-08" db="EMBL/GenBank/DDBJ databases">
        <authorList>
            <person name="Hu J."/>
        </authorList>
    </citation>
    <scope>NUCLEOTIDE SEQUENCE [LARGE SCALE GENOMIC DNA]</scope>
    <source>
        <strain evidence="7 8">NEAU-184</strain>
    </source>
</reference>
<accession>A0A5S4V2S5</accession>
<dbReference type="InterPro" id="IPR028098">
    <property type="entry name" value="Glyco_trans_4-like_N"/>
</dbReference>
<keyword evidence="3 7" id="KW-0808">Transferase</keyword>
<evidence type="ECO:0000313" key="8">
    <source>
        <dbReference type="Proteomes" id="UP000325243"/>
    </source>
</evidence>
<protein>
    <recommendedName>
        <fullName evidence="1">D-inositol 3-phosphate glycosyltransferase</fullName>
    </recommendedName>
</protein>
<feature type="compositionally biased region" description="Basic residues" evidence="4">
    <location>
        <begin position="43"/>
        <end position="55"/>
    </location>
</feature>
<dbReference type="SUPFAM" id="SSF53756">
    <property type="entry name" value="UDP-Glycosyltransferase/glycogen phosphorylase"/>
    <property type="match status" value="1"/>
</dbReference>
<keyword evidence="2" id="KW-0328">Glycosyltransferase</keyword>
<evidence type="ECO:0000256" key="3">
    <source>
        <dbReference type="ARBA" id="ARBA00022679"/>
    </source>
</evidence>
<dbReference type="InterPro" id="IPR050194">
    <property type="entry name" value="Glycosyltransferase_grp1"/>
</dbReference>
<dbReference type="EMBL" id="VSSB01000001">
    <property type="protein sequence ID" value="TYL52518.1"/>
    <property type="molecule type" value="Genomic_DNA"/>
</dbReference>
<evidence type="ECO:0000259" key="6">
    <source>
        <dbReference type="Pfam" id="PF13579"/>
    </source>
</evidence>
<evidence type="ECO:0000313" key="7">
    <source>
        <dbReference type="EMBL" id="TYL52518.1"/>
    </source>
</evidence>
<gene>
    <name evidence="7" type="ORF">FYC51_01795</name>
</gene>
<dbReference type="GO" id="GO:1901137">
    <property type="term" value="P:carbohydrate derivative biosynthetic process"/>
    <property type="evidence" value="ECO:0007669"/>
    <property type="project" value="UniProtKB-ARBA"/>
</dbReference>
<evidence type="ECO:0000256" key="2">
    <source>
        <dbReference type="ARBA" id="ARBA00022676"/>
    </source>
</evidence>
<feature type="domain" description="Glycosyltransferase subfamily 4-like N-terminal" evidence="6">
    <location>
        <begin position="166"/>
        <end position="316"/>
    </location>
</feature>
<dbReference type="PANTHER" id="PTHR45947:SF3">
    <property type="entry name" value="SULFOQUINOVOSYL TRANSFERASE SQD2"/>
    <property type="match status" value="1"/>
</dbReference>
<keyword evidence="8" id="KW-1185">Reference proteome</keyword>
<dbReference type="Proteomes" id="UP000325243">
    <property type="component" value="Unassembled WGS sequence"/>
</dbReference>
<name>A0A5S4V2S5_9MICO</name>
<evidence type="ECO:0000256" key="1">
    <source>
        <dbReference type="ARBA" id="ARBA00021292"/>
    </source>
</evidence>
<organism evidence="7 8">
    <name type="scientific">Agromyces mariniharenae</name>
    <dbReference type="NCBI Taxonomy" id="2604423"/>
    <lineage>
        <taxon>Bacteria</taxon>
        <taxon>Bacillati</taxon>
        <taxon>Actinomycetota</taxon>
        <taxon>Actinomycetes</taxon>
        <taxon>Micrococcales</taxon>
        <taxon>Microbacteriaceae</taxon>
        <taxon>Agromyces</taxon>
    </lineage>
</organism>
<dbReference type="Pfam" id="PF00534">
    <property type="entry name" value="Glycos_transf_1"/>
    <property type="match status" value="1"/>
</dbReference>
<dbReference type="CDD" id="cd03801">
    <property type="entry name" value="GT4_PimA-like"/>
    <property type="match status" value="1"/>
</dbReference>
<feature type="domain" description="Glycosyl transferase family 1" evidence="5">
    <location>
        <begin position="362"/>
        <end position="469"/>
    </location>
</feature>